<feature type="transmembrane region" description="Helical" evidence="8">
    <location>
        <begin position="228"/>
        <end position="249"/>
    </location>
</feature>
<name>A0ABV5ZKA0_9BACT</name>
<evidence type="ECO:0000256" key="3">
    <source>
        <dbReference type="ARBA" id="ARBA00022475"/>
    </source>
</evidence>
<dbReference type="NCBIfam" id="TIGR00751">
    <property type="entry name" value="menA"/>
    <property type="match status" value="1"/>
</dbReference>
<gene>
    <name evidence="8 10" type="primary">menA</name>
    <name evidence="10" type="ORF">ACFFK8_06010</name>
</gene>
<comment type="pathway">
    <text evidence="8">Quinol/quinone metabolism; menaquinone biosynthesis; menaquinol from 1,4-dihydroxy-2-naphthoate: step 1/2.</text>
</comment>
<keyword evidence="7 8" id="KW-0472">Membrane</keyword>
<evidence type="ECO:0000313" key="10">
    <source>
        <dbReference type="EMBL" id="MFB9897365.1"/>
    </source>
</evidence>
<dbReference type="RefSeq" id="WP_027952779.1">
    <property type="nucleotide sequence ID" value="NZ_JADU01000033.1"/>
</dbReference>
<dbReference type="PIRSF" id="PIRSF005355">
    <property type="entry name" value="UBIAD1"/>
    <property type="match status" value="1"/>
</dbReference>
<proteinExistence type="inferred from homology"/>
<feature type="transmembrane region" description="Helical" evidence="8">
    <location>
        <begin position="122"/>
        <end position="140"/>
    </location>
</feature>
<dbReference type="EMBL" id="JBHLZF010000002">
    <property type="protein sequence ID" value="MFB9897365.1"/>
    <property type="molecule type" value="Genomic_DNA"/>
</dbReference>
<organism evidence="10 11">
    <name type="scientific">Hallella seregens ATCC 51272</name>
    <dbReference type="NCBI Taxonomy" id="1336250"/>
    <lineage>
        <taxon>Bacteria</taxon>
        <taxon>Pseudomonadati</taxon>
        <taxon>Bacteroidota</taxon>
        <taxon>Bacteroidia</taxon>
        <taxon>Bacteroidales</taxon>
        <taxon>Prevotellaceae</taxon>
        <taxon>Hallella</taxon>
    </lineage>
</organism>
<dbReference type="InterPro" id="IPR044878">
    <property type="entry name" value="UbiA_sf"/>
</dbReference>
<dbReference type="Gene3D" id="1.10.357.140">
    <property type="entry name" value="UbiA prenyltransferase"/>
    <property type="match status" value="1"/>
</dbReference>
<dbReference type="GO" id="GO:0046428">
    <property type="term" value="F:1,4-dihydroxy-2-naphthoate polyprenyltransferase activity"/>
    <property type="evidence" value="ECO:0007669"/>
    <property type="project" value="UniProtKB-EC"/>
</dbReference>
<feature type="transmembrane region" description="Helical" evidence="8">
    <location>
        <begin position="99"/>
        <end position="116"/>
    </location>
</feature>
<keyword evidence="11" id="KW-1185">Reference proteome</keyword>
<evidence type="ECO:0000256" key="4">
    <source>
        <dbReference type="ARBA" id="ARBA00022679"/>
    </source>
</evidence>
<feature type="transmembrane region" description="Helical" evidence="8">
    <location>
        <begin position="290"/>
        <end position="307"/>
    </location>
</feature>
<sequence length="308" mass="33868">MDESHVKTNSLRAWVLAARPKTLIGAAVPVMVGAALAMADTRGHIEWTPCFLCFLFAFLMQIDANFVNDYFDFRRGNDAAETRLGPRRACAMGWVTPRAMLWAMTITTGASCLVGLPLIRYGGWQMIIVGVLCALFCFLYTTTLSYHGLGDVLVLVFFGLVPVCLTYYLSLPTAMQTITAEAVVAALACGFVIDTLLLINNNRDIDNDRRDGKRTLVVRVGHHWGMTLYLWSGLAALGLGICFVFRGHWPAFVLPALAYLWPHRQAYRHLVSIDHGQALNGVLGETARNIFIYGAATSAGFLLSMVIG</sequence>
<evidence type="ECO:0000313" key="11">
    <source>
        <dbReference type="Proteomes" id="UP001589688"/>
    </source>
</evidence>
<evidence type="ECO:0000256" key="7">
    <source>
        <dbReference type="ARBA" id="ARBA00023136"/>
    </source>
</evidence>
<keyword evidence="3 8" id="KW-1003">Cell membrane</keyword>
<evidence type="ECO:0000256" key="8">
    <source>
        <dbReference type="HAMAP-Rule" id="MF_01937"/>
    </source>
</evidence>
<evidence type="ECO:0000256" key="6">
    <source>
        <dbReference type="ARBA" id="ARBA00022989"/>
    </source>
</evidence>
<dbReference type="Pfam" id="PF01040">
    <property type="entry name" value="UbiA"/>
    <property type="match status" value="1"/>
</dbReference>
<comment type="function">
    <text evidence="8">Conversion of 1,4-dihydroxy-2-naphthoate (DHNA) to demethylmenaquinone (DMK).</text>
</comment>
<dbReference type="EC" id="2.5.1.74" evidence="8 9"/>
<evidence type="ECO:0000256" key="5">
    <source>
        <dbReference type="ARBA" id="ARBA00022692"/>
    </source>
</evidence>
<dbReference type="PANTHER" id="PTHR13929:SF0">
    <property type="entry name" value="UBIA PRENYLTRANSFERASE DOMAIN-CONTAINING PROTEIN 1"/>
    <property type="match status" value="1"/>
</dbReference>
<dbReference type="InterPro" id="IPR026046">
    <property type="entry name" value="UBIAD1"/>
</dbReference>
<dbReference type="InterPro" id="IPR004657">
    <property type="entry name" value="MenA"/>
</dbReference>
<dbReference type="Proteomes" id="UP001589688">
    <property type="component" value="Unassembled WGS sequence"/>
</dbReference>
<comment type="subcellular location">
    <subcellularLocation>
        <location evidence="8">Cell membrane</location>
        <topology evidence="8">Multi-pass membrane protein</topology>
    </subcellularLocation>
    <subcellularLocation>
        <location evidence="1">Membrane</location>
        <topology evidence="1">Multi-pass membrane protein</topology>
    </subcellularLocation>
</comment>
<evidence type="ECO:0000256" key="2">
    <source>
        <dbReference type="ARBA" id="ARBA00022428"/>
    </source>
</evidence>
<dbReference type="HAMAP" id="MF_01937">
    <property type="entry name" value="MenA_1"/>
    <property type="match status" value="1"/>
</dbReference>
<dbReference type="InterPro" id="IPR000537">
    <property type="entry name" value="UbiA_prenyltransferase"/>
</dbReference>
<feature type="transmembrane region" description="Helical" evidence="8">
    <location>
        <begin position="152"/>
        <end position="170"/>
    </location>
</feature>
<keyword evidence="6 8" id="KW-1133">Transmembrane helix</keyword>
<evidence type="ECO:0000256" key="9">
    <source>
        <dbReference type="NCBIfam" id="TIGR00751"/>
    </source>
</evidence>
<keyword evidence="5 8" id="KW-0812">Transmembrane</keyword>
<protein>
    <recommendedName>
        <fullName evidence="8 9">1,4-dihydroxy-2-naphthoate octaprenyltransferase</fullName>
        <shortName evidence="8">DHNA-octaprenyltransferase</shortName>
        <ecNumber evidence="8 9">2.5.1.74</ecNumber>
    </recommendedName>
</protein>
<evidence type="ECO:0000256" key="1">
    <source>
        <dbReference type="ARBA" id="ARBA00004141"/>
    </source>
</evidence>
<dbReference type="PANTHER" id="PTHR13929">
    <property type="entry name" value="1,4-DIHYDROXY-2-NAPHTHOATE OCTAPRENYLTRANSFERASE"/>
    <property type="match status" value="1"/>
</dbReference>
<accession>A0ABV5ZKA0</accession>
<reference evidence="10 11" key="1">
    <citation type="submission" date="2024-09" db="EMBL/GenBank/DDBJ databases">
        <authorList>
            <person name="Sun Q."/>
            <person name="Mori K."/>
        </authorList>
    </citation>
    <scope>NUCLEOTIDE SEQUENCE [LARGE SCALE GENOMIC DNA]</scope>
    <source>
        <strain evidence="10 11">ATCC 51272</strain>
    </source>
</reference>
<feature type="transmembrane region" description="Helical" evidence="8">
    <location>
        <begin position="21"/>
        <end position="39"/>
    </location>
</feature>
<keyword evidence="4 8" id="KW-0808">Transferase</keyword>
<feature type="transmembrane region" description="Helical" evidence="8">
    <location>
        <begin position="182"/>
        <end position="200"/>
    </location>
</feature>
<keyword evidence="2 8" id="KW-0474">Menaquinone biosynthesis</keyword>
<comment type="similarity">
    <text evidence="8">Belongs to the MenA family. Type 1 subfamily.</text>
</comment>
<dbReference type="CDD" id="cd13962">
    <property type="entry name" value="PT_UbiA_UBIAD1"/>
    <property type="match status" value="1"/>
</dbReference>
<feature type="transmembrane region" description="Helical" evidence="8">
    <location>
        <begin position="45"/>
        <end position="67"/>
    </location>
</feature>
<comment type="catalytic activity">
    <reaction evidence="8">
        <text>an all-trans-polyprenyl diphosphate + 1,4-dihydroxy-2-naphthoate + H(+) = a 2-demethylmenaquinol + CO2 + diphosphate</text>
        <dbReference type="Rhea" id="RHEA:26478"/>
        <dbReference type="Rhea" id="RHEA-COMP:9563"/>
        <dbReference type="Rhea" id="RHEA-COMP:9564"/>
        <dbReference type="ChEBI" id="CHEBI:11173"/>
        <dbReference type="ChEBI" id="CHEBI:15378"/>
        <dbReference type="ChEBI" id="CHEBI:16526"/>
        <dbReference type="ChEBI" id="CHEBI:33019"/>
        <dbReference type="ChEBI" id="CHEBI:55437"/>
        <dbReference type="ChEBI" id="CHEBI:58914"/>
        <dbReference type="EC" id="2.5.1.74"/>
    </reaction>
</comment>
<comment type="caution">
    <text evidence="10">The sequence shown here is derived from an EMBL/GenBank/DDBJ whole genome shotgun (WGS) entry which is preliminary data.</text>
</comment>